<dbReference type="SUPFAM" id="SSF88946">
    <property type="entry name" value="Sigma2 domain of RNA polymerase sigma factors"/>
    <property type="match status" value="1"/>
</dbReference>
<feature type="compositionally biased region" description="Basic and acidic residues" evidence="6">
    <location>
        <begin position="315"/>
        <end position="325"/>
    </location>
</feature>
<evidence type="ECO:0000256" key="3">
    <source>
        <dbReference type="ARBA" id="ARBA00023015"/>
    </source>
</evidence>
<evidence type="ECO:0000256" key="4">
    <source>
        <dbReference type="ARBA" id="ARBA00023082"/>
    </source>
</evidence>
<dbReference type="InterPro" id="IPR036388">
    <property type="entry name" value="WH-like_DNA-bd_sf"/>
</dbReference>
<evidence type="ECO:0000313" key="10">
    <source>
        <dbReference type="Proteomes" id="UP001596548"/>
    </source>
</evidence>
<reference evidence="10" key="1">
    <citation type="journal article" date="2019" name="Int. J. Syst. Evol. Microbiol.">
        <title>The Global Catalogue of Microorganisms (GCM) 10K type strain sequencing project: providing services to taxonomists for standard genome sequencing and annotation.</title>
        <authorList>
            <consortium name="The Broad Institute Genomics Platform"/>
            <consortium name="The Broad Institute Genome Sequencing Center for Infectious Disease"/>
            <person name="Wu L."/>
            <person name="Ma J."/>
        </authorList>
    </citation>
    <scope>NUCLEOTIDE SEQUENCE [LARGE SCALE GENOMIC DNA]</scope>
    <source>
        <strain evidence="10">XZYJT-10</strain>
    </source>
</reference>
<dbReference type="InterPro" id="IPR032710">
    <property type="entry name" value="NTF2-like_dom_sf"/>
</dbReference>
<dbReference type="Pfam" id="PF04542">
    <property type="entry name" value="Sigma70_r2"/>
    <property type="match status" value="1"/>
</dbReference>
<evidence type="ECO:0000256" key="5">
    <source>
        <dbReference type="ARBA" id="ARBA00023163"/>
    </source>
</evidence>
<feature type="region of interest" description="Disordered" evidence="6">
    <location>
        <begin position="309"/>
        <end position="333"/>
    </location>
</feature>
<dbReference type="Gene3D" id="3.10.450.50">
    <property type="match status" value="1"/>
</dbReference>
<protein>
    <submittedName>
        <fullName evidence="9">RNA polymerase subunit sigma-70</fullName>
        <ecNumber evidence="9">2.7.7.6</ecNumber>
    </submittedName>
</protein>
<keyword evidence="10" id="KW-1185">Reference proteome</keyword>
<dbReference type="PANTHER" id="PTHR30173">
    <property type="entry name" value="SIGMA 19 FACTOR"/>
    <property type="match status" value="1"/>
</dbReference>
<dbReference type="NCBIfam" id="NF006089">
    <property type="entry name" value="PRK08241.1"/>
    <property type="match status" value="1"/>
</dbReference>
<dbReference type="SUPFAM" id="SSF54427">
    <property type="entry name" value="NTF2-like"/>
    <property type="match status" value="1"/>
</dbReference>
<evidence type="ECO:0000259" key="8">
    <source>
        <dbReference type="Pfam" id="PF08281"/>
    </source>
</evidence>
<dbReference type="InterPro" id="IPR013325">
    <property type="entry name" value="RNA_pol_sigma_r2"/>
</dbReference>
<keyword evidence="3" id="KW-0805">Transcription regulation</keyword>
<dbReference type="InterPro" id="IPR013249">
    <property type="entry name" value="RNA_pol_sigma70_r4_t2"/>
</dbReference>
<dbReference type="PANTHER" id="PTHR30173:SF36">
    <property type="entry name" value="ECF RNA POLYMERASE SIGMA FACTOR SIGJ"/>
    <property type="match status" value="1"/>
</dbReference>
<dbReference type="NCBIfam" id="TIGR02937">
    <property type="entry name" value="sigma70-ECF"/>
    <property type="match status" value="1"/>
</dbReference>
<keyword evidence="4" id="KW-0731">Sigma factor</keyword>
<organism evidence="9 10">
    <name type="scientific">Paractinoplanes rhizophilus</name>
    <dbReference type="NCBI Taxonomy" id="1416877"/>
    <lineage>
        <taxon>Bacteria</taxon>
        <taxon>Bacillati</taxon>
        <taxon>Actinomycetota</taxon>
        <taxon>Actinomycetes</taxon>
        <taxon>Micromonosporales</taxon>
        <taxon>Micromonosporaceae</taxon>
        <taxon>Paractinoplanes</taxon>
    </lineage>
</organism>
<dbReference type="InterPro" id="IPR013324">
    <property type="entry name" value="RNA_pol_sigma_r3/r4-like"/>
</dbReference>
<dbReference type="Gene3D" id="1.10.10.10">
    <property type="entry name" value="Winged helix-like DNA-binding domain superfamily/Winged helix DNA-binding domain"/>
    <property type="match status" value="1"/>
</dbReference>
<dbReference type="GO" id="GO:0003899">
    <property type="term" value="F:DNA-directed RNA polymerase activity"/>
    <property type="evidence" value="ECO:0007669"/>
    <property type="project" value="UniProtKB-EC"/>
</dbReference>
<dbReference type="EC" id="2.7.7.6" evidence="9"/>
<dbReference type="InterPro" id="IPR007627">
    <property type="entry name" value="RNA_pol_sigma70_r2"/>
</dbReference>
<dbReference type="CDD" id="cd06171">
    <property type="entry name" value="Sigma70_r4"/>
    <property type="match status" value="1"/>
</dbReference>
<dbReference type="Proteomes" id="UP001596548">
    <property type="component" value="Unassembled WGS sequence"/>
</dbReference>
<dbReference type="EMBL" id="JBHTBJ010000001">
    <property type="protein sequence ID" value="MFC7272660.1"/>
    <property type="molecule type" value="Genomic_DNA"/>
</dbReference>
<evidence type="ECO:0000256" key="6">
    <source>
        <dbReference type="SAM" id="MobiDB-lite"/>
    </source>
</evidence>
<dbReference type="NCBIfam" id="TIGR02960">
    <property type="entry name" value="SigX5"/>
    <property type="match status" value="1"/>
</dbReference>
<dbReference type="Pfam" id="PF08281">
    <property type="entry name" value="Sigma70_r4_2"/>
    <property type="match status" value="1"/>
</dbReference>
<feature type="domain" description="RNA polymerase sigma-70 region 2" evidence="7">
    <location>
        <begin position="9"/>
        <end position="73"/>
    </location>
</feature>
<sequence>MEAQLTAMRTELVAFAYRMLGSPSDAEDAAQETLLRAWKHGGDHDPARASLRTWVYRIATNVCLDMLRSARRRARAVDFASTAVPGGDLGAPLPESAWVLPILDRSLADPAYADPAHADPADVAVRRETVRLAFVAALQHLPPRQRAVLILRDVLCWPADEVATLLETTVPSVTSALQRARASLRKTGLPPRSPLSDAAKRDLVERYADAFHRDDVAALVALLQEDVINSMPPFAWWIQGRDVVAAVMAASDGSCHGARLVPEPANGQPALWQERPTGPDGAFEPFALMLFEFGDSLISSVTTFLGFRPPTPHEFPPRADQRVAGRPDVIGQG</sequence>
<comment type="caution">
    <text evidence="9">The sequence shown here is derived from an EMBL/GenBank/DDBJ whole genome shotgun (WGS) entry which is preliminary data.</text>
</comment>
<evidence type="ECO:0000259" key="7">
    <source>
        <dbReference type="Pfam" id="PF04542"/>
    </source>
</evidence>
<dbReference type="Gene3D" id="1.10.1740.10">
    <property type="match status" value="1"/>
</dbReference>
<keyword evidence="9" id="KW-0808">Transferase</keyword>
<comment type="similarity">
    <text evidence="1">Belongs to the sigma-70 factor family. ECF subfamily.</text>
</comment>
<gene>
    <name evidence="9" type="ORF">ACFQS1_01600</name>
</gene>
<evidence type="ECO:0000313" key="9">
    <source>
        <dbReference type="EMBL" id="MFC7272660.1"/>
    </source>
</evidence>
<proteinExistence type="inferred from homology"/>
<accession>A0ABW2HMB5</accession>
<name>A0ABW2HMB5_9ACTN</name>
<dbReference type="InterPro" id="IPR014284">
    <property type="entry name" value="RNA_pol_sigma-70_dom"/>
</dbReference>
<evidence type="ECO:0000256" key="1">
    <source>
        <dbReference type="ARBA" id="ARBA00010641"/>
    </source>
</evidence>
<dbReference type="RefSeq" id="WP_378964048.1">
    <property type="nucleotide sequence ID" value="NZ_JBHTBJ010000001.1"/>
</dbReference>
<keyword evidence="5" id="KW-0804">Transcription</keyword>
<comment type="subunit">
    <text evidence="2">Interacts transiently with the RNA polymerase catalytic core formed by RpoA, RpoB, RpoC and RpoZ (2 alpha, 1 beta, 1 beta' and 1 omega subunit) to form the RNA polymerase holoenzyme that can initiate transcription.</text>
</comment>
<dbReference type="InterPro" id="IPR014305">
    <property type="entry name" value="RNA_pol_sigma-G_actinobac"/>
</dbReference>
<dbReference type="SUPFAM" id="SSF88659">
    <property type="entry name" value="Sigma3 and sigma4 domains of RNA polymerase sigma factors"/>
    <property type="match status" value="1"/>
</dbReference>
<feature type="domain" description="RNA polymerase sigma factor 70 region 4 type 2" evidence="8">
    <location>
        <begin position="132"/>
        <end position="184"/>
    </location>
</feature>
<evidence type="ECO:0000256" key="2">
    <source>
        <dbReference type="ARBA" id="ARBA00011344"/>
    </source>
</evidence>
<dbReference type="InterPro" id="IPR052704">
    <property type="entry name" value="ECF_Sigma-70_Domain"/>
</dbReference>
<keyword evidence="9" id="KW-0548">Nucleotidyltransferase</keyword>